<evidence type="ECO:0000256" key="3">
    <source>
        <dbReference type="ARBA" id="ARBA00006484"/>
    </source>
</evidence>
<organism evidence="12 13">
    <name type="scientific">Magallana gigas</name>
    <name type="common">Pacific oyster</name>
    <name type="synonym">Crassostrea gigas</name>
    <dbReference type="NCBI Taxonomy" id="29159"/>
    <lineage>
        <taxon>Eukaryota</taxon>
        <taxon>Metazoa</taxon>
        <taxon>Spiralia</taxon>
        <taxon>Lophotrochozoa</taxon>
        <taxon>Mollusca</taxon>
        <taxon>Bivalvia</taxon>
        <taxon>Autobranchia</taxon>
        <taxon>Pteriomorphia</taxon>
        <taxon>Ostreida</taxon>
        <taxon>Ostreoidea</taxon>
        <taxon>Ostreidae</taxon>
        <taxon>Magallana</taxon>
    </lineage>
</organism>
<feature type="domain" description="WW" evidence="11">
    <location>
        <begin position="12"/>
        <end position="45"/>
    </location>
</feature>
<dbReference type="PRINTS" id="PR00081">
    <property type="entry name" value="GDHRDH"/>
</dbReference>
<dbReference type="InterPro" id="IPR001202">
    <property type="entry name" value="WW_dom"/>
</dbReference>
<dbReference type="PROSITE" id="PS01159">
    <property type="entry name" value="WW_DOMAIN_1"/>
    <property type="match status" value="1"/>
</dbReference>
<dbReference type="GO" id="GO:0005764">
    <property type="term" value="C:lysosome"/>
    <property type="evidence" value="ECO:0007669"/>
    <property type="project" value="UniProtKB-SubCell"/>
</dbReference>
<evidence type="ECO:0000256" key="6">
    <source>
        <dbReference type="ARBA" id="ARBA00022703"/>
    </source>
</evidence>
<evidence type="ECO:0000259" key="11">
    <source>
        <dbReference type="PROSITE" id="PS50020"/>
    </source>
</evidence>
<dbReference type="SMART" id="SM00456">
    <property type="entry name" value="WW"/>
    <property type="match status" value="2"/>
</dbReference>
<dbReference type="Proteomes" id="UP000005408">
    <property type="component" value="Unassembled WGS sequence"/>
</dbReference>
<dbReference type="AlphaFoldDB" id="A0A8W8KFW1"/>
<comment type="similarity">
    <text evidence="3">Belongs to the short-chain dehydrogenases/reductases (SDR) family.</text>
</comment>
<proteinExistence type="inferred from homology"/>
<reference evidence="12" key="1">
    <citation type="submission" date="2022-08" db="UniProtKB">
        <authorList>
            <consortium name="EnsemblMetazoa"/>
        </authorList>
    </citation>
    <scope>IDENTIFICATION</scope>
    <source>
        <strain evidence="12">05x7-T-G4-1.051#20</strain>
    </source>
</reference>
<dbReference type="SUPFAM" id="SSF51045">
    <property type="entry name" value="WW domain"/>
    <property type="match status" value="2"/>
</dbReference>
<evidence type="ECO:0000256" key="10">
    <source>
        <dbReference type="ARBA" id="ARBA00023228"/>
    </source>
</evidence>
<dbReference type="InterPro" id="IPR036020">
    <property type="entry name" value="WW_dom_sf"/>
</dbReference>
<dbReference type="GO" id="GO:0016491">
    <property type="term" value="F:oxidoreductase activity"/>
    <property type="evidence" value="ECO:0007669"/>
    <property type="project" value="UniProtKB-KW"/>
</dbReference>
<dbReference type="Gene3D" id="2.20.70.10">
    <property type="match status" value="2"/>
</dbReference>
<keyword evidence="10" id="KW-0458">Lysosome</keyword>
<comment type="subcellular location">
    <subcellularLocation>
        <location evidence="2">Golgi apparatus</location>
    </subcellularLocation>
    <subcellularLocation>
        <location evidence="1">Lysosome</location>
    </subcellularLocation>
</comment>
<evidence type="ECO:0000256" key="1">
    <source>
        <dbReference type="ARBA" id="ARBA00004371"/>
    </source>
</evidence>
<dbReference type="GO" id="GO:0005794">
    <property type="term" value="C:Golgi apparatus"/>
    <property type="evidence" value="ECO:0007669"/>
    <property type="project" value="UniProtKB-SubCell"/>
</dbReference>
<evidence type="ECO:0000256" key="9">
    <source>
        <dbReference type="ARBA" id="ARBA00023034"/>
    </source>
</evidence>
<evidence type="ECO:0000256" key="5">
    <source>
        <dbReference type="ARBA" id="ARBA00022687"/>
    </source>
</evidence>
<dbReference type="FunFam" id="3.40.50.720:FF:000353">
    <property type="entry name" value="WW domain-containing oxidoreductase"/>
    <property type="match status" value="1"/>
</dbReference>
<dbReference type="InterPro" id="IPR036291">
    <property type="entry name" value="NAD(P)-bd_dom_sf"/>
</dbReference>
<evidence type="ECO:0000313" key="13">
    <source>
        <dbReference type="Proteomes" id="UP000005408"/>
    </source>
</evidence>
<evidence type="ECO:0000256" key="4">
    <source>
        <dbReference type="ARBA" id="ARBA00016094"/>
    </source>
</evidence>
<keyword evidence="9" id="KW-0333">Golgi apparatus</keyword>
<dbReference type="Gene3D" id="3.40.50.720">
    <property type="entry name" value="NAD(P)-binding Rossmann-like Domain"/>
    <property type="match status" value="1"/>
</dbReference>
<keyword evidence="13" id="KW-1185">Reference proteome</keyword>
<evidence type="ECO:0000256" key="8">
    <source>
        <dbReference type="ARBA" id="ARBA00023002"/>
    </source>
</evidence>
<accession>A0A8W8KFW1</accession>
<dbReference type="InterPro" id="IPR002347">
    <property type="entry name" value="SDR_fam"/>
</dbReference>
<name>A0A8W8KFW1_MAGGI</name>
<protein>
    <recommendedName>
        <fullName evidence="4">WW domain-containing oxidoreductase</fullName>
    </recommendedName>
</protein>
<dbReference type="EnsemblMetazoa" id="G23315.1">
    <property type="protein sequence ID" value="G23315.1:cds"/>
    <property type="gene ID" value="G23315"/>
</dbReference>
<evidence type="ECO:0000313" key="12">
    <source>
        <dbReference type="EnsemblMetazoa" id="G23315.1:cds"/>
    </source>
</evidence>
<evidence type="ECO:0000256" key="7">
    <source>
        <dbReference type="ARBA" id="ARBA00022857"/>
    </source>
</evidence>
<dbReference type="PANTHER" id="PTHR24320">
    <property type="entry name" value="RETINOL DEHYDROGENASE"/>
    <property type="match status" value="1"/>
</dbReference>
<feature type="domain" description="WW" evidence="11">
    <location>
        <begin position="53"/>
        <end position="86"/>
    </location>
</feature>
<dbReference type="Pfam" id="PF00397">
    <property type="entry name" value="WW"/>
    <property type="match status" value="2"/>
</dbReference>
<keyword evidence="6" id="KW-0053">Apoptosis</keyword>
<sequence>MAAPMVDTDSDDELPPGWEERVSAQGQVYYANHETKETQWDHPRSGKKKTIKGDLPYGWEKQITDDGVIIFVDHINKKTTYTDPRLAFAEDEKKTPFDFKQKFDGNSTALQVVQGQDLSGKYAIVTGANSGIGFETARTLAYFGATVILSCRNLDAANKCKQMILEDRPSAKIEVMHLDLASLKSVRMFAEEYRSKKWPLHMLILNAAVFGLPYTKTEDDLEMTFQVNHLAQFYLTKLLWEILATSSPSRVVIVSSESHRFSDISGESISESMLSPGRSVYQDLRAYNNSKLCNVLFSLHLNKLLSDKGVLSNSLHPGNVMSTSLSRHWWLYRVVYLLARPFSKSLQQGAATTIFCAVSSQLDGVGGLYFNNCCRCVPSRAGCDENLALRLWNLSERMLQKALDQGLGD</sequence>
<keyword evidence="7" id="KW-0521">NADP</keyword>
<evidence type="ECO:0000256" key="2">
    <source>
        <dbReference type="ARBA" id="ARBA00004555"/>
    </source>
</evidence>
<dbReference type="PANTHER" id="PTHR24320:SF282">
    <property type="entry name" value="WW DOMAIN-CONTAINING OXIDOREDUCTASE"/>
    <property type="match status" value="1"/>
</dbReference>
<dbReference type="GO" id="GO:0006915">
    <property type="term" value="P:apoptotic process"/>
    <property type="evidence" value="ECO:0007669"/>
    <property type="project" value="UniProtKB-KW"/>
</dbReference>
<dbReference type="Pfam" id="PF00106">
    <property type="entry name" value="adh_short"/>
    <property type="match status" value="1"/>
</dbReference>
<dbReference type="SUPFAM" id="SSF51735">
    <property type="entry name" value="NAD(P)-binding Rossmann-fold domains"/>
    <property type="match status" value="1"/>
</dbReference>
<dbReference type="CDD" id="cd00201">
    <property type="entry name" value="WW"/>
    <property type="match status" value="2"/>
</dbReference>
<keyword evidence="5" id="KW-0879">Wnt signaling pathway</keyword>
<dbReference type="PROSITE" id="PS50020">
    <property type="entry name" value="WW_DOMAIN_2"/>
    <property type="match status" value="2"/>
</dbReference>
<dbReference type="GO" id="GO:0016055">
    <property type="term" value="P:Wnt signaling pathway"/>
    <property type="evidence" value="ECO:0007669"/>
    <property type="project" value="UniProtKB-KW"/>
</dbReference>
<keyword evidence="8" id="KW-0560">Oxidoreductase</keyword>